<comment type="caution">
    <text evidence="3">The sequence shown here is derived from an EMBL/GenBank/DDBJ whole genome shotgun (WGS) entry which is preliminary data.</text>
</comment>
<sequence length="604" mass="70029">KMWINKCISTSWCYTIILLGFVQVSKQEAVNHNNQDLIKAILNLETHLEEKLTGLIEDKMTEFLEEKLPDLLMDKMEYLIEDKMATLVEGRVSDLLGDKVSDIIEDKFSDILTSDILEEKMSNVHNRLSQMGGTFVHIKDHFDFIRGNAQSMEIELEALGLRSSLSLLSVERGERLQEQTLRELQVIKQYMSEEFQTLNNKTQFLEGMFRKTINDTSALLQNITQETDSTENPLDLMKSILVYLEENFVEIENVQSNASNLLQTIKEDTESLKAPLNELMHLNTSVKKIQTTVDEFQRLHDITVNKIQKIHDISVNIKQETHSLKAPIHQINSIDTSVKQIQTTTQEYQLSHETMVKGILKTHDSSVKELLQNIKRDTESLKAPMRQLYSIDTSLNKIQTTAEEFQISHDARVKKIQKTHDTSIKELIESLKRETQSMKGPINQITSIDASVKKIQETMGRCPEGERSFTSPGSFQCFRIFLDRPRTWEEANLKCKAEGMVLPKPFNAVVLRKYLMERFDSLTHVWLWAKGDGSHMRWQNDDNWLHSNSPLWWPNNPGNHVSKGHCLRLMTHNMHYKDHPEQPYFSTECSNRDYHYTLCELIME</sequence>
<feature type="non-terminal residue" evidence="3">
    <location>
        <position position="1"/>
    </location>
</feature>
<dbReference type="InterPro" id="IPR001304">
    <property type="entry name" value="C-type_lectin-like"/>
</dbReference>
<dbReference type="CDD" id="cd00037">
    <property type="entry name" value="CLECT"/>
    <property type="match status" value="1"/>
</dbReference>
<protein>
    <recommendedName>
        <fullName evidence="2">C-type lectin domain-containing protein</fullName>
    </recommendedName>
</protein>
<proteinExistence type="predicted"/>
<dbReference type="SMART" id="SM00034">
    <property type="entry name" value="CLECT"/>
    <property type="match status" value="1"/>
</dbReference>
<name>A0AAV2SG76_MEGNR</name>
<organism evidence="3 4">
    <name type="scientific">Meganyctiphanes norvegica</name>
    <name type="common">Northern krill</name>
    <name type="synonym">Thysanopoda norvegica</name>
    <dbReference type="NCBI Taxonomy" id="48144"/>
    <lineage>
        <taxon>Eukaryota</taxon>
        <taxon>Metazoa</taxon>
        <taxon>Ecdysozoa</taxon>
        <taxon>Arthropoda</taxon>
        <taxon>Crustacea</taxon>
        <taxon>Multicrustacea</taxon>
        <taxon>Malacostraca</taxon>
        <taxon>Eumalacostraca</taxon>
        <taxon>Eucarida</taxon>
        <taxon>Euphausiacea</taxon>
        <taxon>Euphausiidae</taxon>
        <taxon>Meganyctiphanes</taxon>
    </lineage>
</organism>
<keyword evidence="1" id="KW-0732">Signal</keyword>
<dbReference type="EMBL" id="CAXKWB010072750">
    <property type="protein sequence ID" value="CAL4196297.1"/>
    <property type="molecule type" value="Genomic_DNA"/>
</dbReference>
<feature type="chain" id="PRO_5043932056" description="C-type lectin domain-containing protein" evidence="1">
    <location>
        <begin position="28"/>
        <end position="604"/>
    </location>
</feature>
<dbReference type="Proteomes" id="UP001497623">
    <property type="component" value="Unassembled WGS sequence"/>
</dbReference>
<dbReference type="SUPFAM" id="SSF56436">
    <property type="entry name" value="C-type lectin-like"/>
    <property type="match status" value="1"/>
</dbReference>
<dbReference type="AlphaFoldDB" id="A0AAV2SG76"/>
<feature type="signal peptide" evidence="1">
    <location>
        <begin position="1"/>
        <end position="27"/>
    </location>
</feature>
<gene>
    <name evidence="3" type="ORF">MNOR_LOCUS37164</name>
</gene>
<dbReference type="InterPro" id="IPR016187">
    <property type="entry name" value="CTDL_fold"/>
</dbReference>
<evidence type="ECO:0000313" key="3">
    <source>
        <dbReference type="EMBL" id="CAL4196297.1"/>
    </source>
</evidence>
<evidence type="ECO:0000313" key="4">
    <source>
        <dbReference type="Proteomes" id="UP001497623"/>
    </source>
</evidence>
<reference evidence="3 4" key="1">
    <citation type="submission" date="2024-05" db="EMBL/GenBank/DDBJ databases">
        <authorList>
            <person name="Wallberg A."/>
        </authorList>
    </citation>
    <scope>NUCLEOTIDE SEQUENCE [LARGE SCALE GENOMIC DNA]</scope>
</reference>
<evidence type="ECO:0000256" key="1">
    <source>
        <dbReference type="SAM" id="SignalP"/>
    </source>
</evidence>
<accession>A0AAV2SG76</accession>
<feature type="domain" description="C-type lectin" evidence="2">
    <location>
        <begin position="477"/>
        <end position="590"/>
    </location>
</feature>
<keyword evidence="4" id="KW-1185">Reference proteome</keyword>
<dbReference type="InterPro" id="IPR016186">
    <property type="entry name" value="C-type_lectin-like/link_sf"/>
</dbReference>
<dbReference type="Gene3D" id="3.10.100.10">
    <property type="entry name" value="Mannose-Binding Protein A, subunit A"/>
    <property type="match status" value="1"/>
</dbReference>
<dbReference type="PROSITE" id="PS50041">
    <property type="entry name" value="C_TYPE_LECTIN_2"/>
    <property type="match status" value="1"/>
</dbReference>
<evidence type="ECO:0000259" key="2">
    <source>
        <dbReference type="PROSITE" id="PS50041"/>
    </source>
</evidence>